<name>A0AAV7PKN2_PLEWA</name>
<dbReference type="AlphaFoldDB" id="A0AAV7PKN2"/>
<evidence type="ECO:0000313" key="2">
    <source>
        <dbReference type="Proteomes" id="UP001066276"/>
    </source>
</evidence>
<proteinExistence type="predicted"/>
<gene>
    <name evidence="1" type="ORF">NDU88_006135</name>
</gene>
<reference evidence="1" key="1">
    <citation type="journal article" date="2022" name="bioRxiv">
        <title>Sequencing and chromosome-scale assembly of the giantPleurodeles waltlgenome.</title>
        <authorList>
            <person name="Brown T."/>
            <person name="Elewa A."/>
            <person name="Iarovenko S."/>
            <person name="Subramanian E."/>
            <person name="Araus A.J."/>
            <person name="Petzold A."/>
            <person name="Susuki M."/>
            <person name="Suzuki K.-i.T."/>
            <person name="Hayashi T."/>
            <person name="Toyoda A."/>
            <person name="Oliveira C."/>
            <person name="Osipova E."/>
            <person name="Leigh N.D."/>
            <person name="Simon A."/>
            <person name="Yun M.H."/>
        </authorList>
    </citation>
    <scope>NUCLEOTIDE SEQUENCE</scope>
    <source>
        <strain evidence="1">20211129_DDA</strain>
        <tissue evidence="1">Liver</tissue>
    </source>
</reference>
<dbReference type="EMBL" id="JANPWB010000011">
    <property type="protein sequence ID" value="KAJ1127742.1"/>
    <property type="molecule type" value="Genomic_DNA"/>
</dbReference>
<dbReference type="Proteomes" id="UP001066276">
    <property type="component" value="Chromosome 7"/>
</dbReference>
<sequence>MGRTKSDRPGVVGPGPCMLAMQSEPGALPDLSVTAILVVHTQKFKDILNAAQSINSTLEPKIDALRIDVGHLREEHKKLKDRVATTESTVSELRLSLATAPKHIKDLQKEVLHLHQRLEDQ</sequence>
<protein>
    <submittedName>
        <fullName evidence="1">Uncharacterized protein</fullName>
    </submittedName>
</protein>
<accession>A0AAV7PKN2</accession>
<organism evidence="1 2">
    <name type="scientific">Pleurodeles waltl</name>
    <name type="common">Iberian ribbed newt</name>
    <dbReference type="NCBI Taxonomy" id="8319"/>
    <lineage>
        <taxon>Eukaryota</taxon>
        <taxon>Metazoa</taxon>
        <taxon>Chordata</taxon>
        <taxon>Craniata</taxon>
        <taxon>Vertebrata</taxon>
        <taxon>Euteleostomi</taxon>
        <taxon>Amphibia</taxon>
        <taxon>Batrachia</taxon>
        <taxon>Caudata</taxon>
        <taxon>Salamandroidea</taxon>
        <taxon>Salamandridae</taxon>
        <taxon>Pleurodelinae</taxon>
        <taxon>Pleurodeles</taxon>
    </lineage>
</organism>
<comment type="caution">
    <text evidence="1">The sequence shown here is derived from an EMBL/GenBank/DDBJ whole genome shotgun (WGS) entry which is preliminary data.</text>
</comment>
<evidence type="ECO:0000313" key="1">
    <source>
        <dbReference type="EMBL" id="KAJ1127742.1"/>
    </source>
</evidence>
<keyword evidence="2" id="KW-1185">Reference proteome</keyword>